<evidence type="ECO:0000313" key="1">
    <source>
        <dbReference type="EMBL" id="AKC87144.1"/>
    </source>
</evidence>
<accession>A0A0E3Z245</accession>
<keyword evidence="2" id="KW-1185">Reference proteome</keyword>
<reference evidence="1 2" key="1">
    <citation type="journal article" date="2015" name="Genome Announc.">
        <title>Complete Genome Sequence of Pseudoxanthomonas suwonensis Strain J1, a Cellulose-Degrading Bacterium Isolated from Leaf- and Wood-Enriched Soil.</title>
        <authorList>
            <person name="Hou L."/>
            <person name="Jiang J."/>
            <person name="Xu Z."/>
            <person name="Zhou Y."/>
            <person name="Leung F.C."/>
        </authorList>
    </citation>
    <scope>NUCLEOTIDE SEQUENCE [LARGE SCALE GENOMIC DNA]</scope>
    <source>
        <strain evidence="1 2">J1</strain>
    </source>
</reference>
<dbReference type="AlphaFoldDB" id="A0A0E3Z245"/>
<name>A0A0E3Z245_9GAMM</name>
<evidence type="ECO:0000313" key="2">
    <source>
        <dbReference type="Proteomes" id="UP000033067"/>
    </source>
</evidence>
<protein>
    <submittedName>
        <fullName evidence="1">Uncharacterized protein</fullName>
    </submittedName>
</protein>
<dbReference type="KEGG" id="psuw:WQ53_10705"/>
<proteinExistence type="predicted"/>
<gene>
    <name evidence="1" type="ORF">WQ53_10705</name>
</gene>
<organism evidence="1 2">
    <name type="scientific">Pseudoxanthomonas suwonensis</name>
    <dbReference type="NCBI Taxonomy" id="314722"/>
    <lineage>
        <taxon>Bacteria</taxon>
        <taxon>Pseudomonadati</taxon>
        <taxon>Pseudomonadota</taxon>
        <taxon>Gammaproteobacteria</taxon>
        <taxon>Lysobacterales</taxon>
        <taxon>Lysobacteraceae</taxon>
        <taxon>Pseudoxanthomonas</taxon>
    </lineage>
</organism>
<sequence length="90" mass="9739">MVAVLLSRILAIAYKDNAPLYVDLAPADTTDLLLTHRAGNSKAHDPTHWNLQLGVVVEVVEQALEFIGGWAPVALSRLSDQAQSFEGEPC</sequence>
<dbReference type="EMBL" id="CP011144">
    <property type="protein sequence ID" value="AKC87144.1"/>
    <property type="molecule type" value="Genomic_DNA"/>
</dbReference>
<dbReference type="Proteomes" id="UP000033067">
    <property type="component" value="Chromosome"/>
</dbReference>